<feature type="domain" description="F-box" evidence="1">
    <location>
        <begin position="15"/>
        <end position="55"/>
    </location>
</feature>
<comment type="caution">
    <text evidence="2">The sequence shown here is derived from an EMBL/GenBank/DDBJ whole genome shotgun (WGS) entry which is preliminary data.</text>
</comment>
<dbReference type="SUPFAM" id="SSF81383">
    <property type="entry name" value="F-box domain"/>
    <property type="match status" value="1"/>
</dbReference>
<dbReference type="AlphaFoldDB" id="A0A6A1URI3"/>
<dbReference type="InterPro" id="IPR036047">
    <property type="entry name" value="F-box-like_dom_sf"/>
</dbReference>
<reference evidence="2 3" key="1">
    <citation type="journal article" date="2019" name="Plant Biotechnol. J.">
        <title>The red bayberry genome and genetic basis of sex determination.</title>
        <authorList>
            <person name="Jia H.M."/>
            <person name="Jia H.J."/>
            <person name="Cai Q.L."/>
            <person name="Wang Y."/>
            <person name="Zhao H.B."/>
            <person name="Yang W.F."/>
            <person name="Wang G.Y."/>
            <person name="Li Y.H."/>
            <person name="Zhan D.L."/>
            <person name="Shen Y.T."/>
            <person name="Niu Q.F."/>
            <person name="Chang L."/>
            <person name="Qiu J."/>
            <person name="Zhao L."/>
            <person name="Xie H.B."/>
            <person name="Fu W.Y."/>
            <person name="Jin J."/>
            <person name="Li X.W."/>
            <person name="Jiao Y."/>
            <person name="Zhou C.C."/>
            <person name="Tu T."/>
            <person name="Chai C.Y."/>
            <person name="Gao J.L."/>
            <person name="Fan L.J."/>
            <person name="van de Weg E."/>
            <person name="Wang J.Y."/>
            <person name="Gao Z.S."/>
        </authorList>
    </citation>
    <scope>NUCLEOTIDE SEQUENCE [LARGE SCALE GENOMIC DNA]</scope>
    <source>
        <tissue evidence="2">Leaves</tissue>
    </source>
</reference>
<accession>A0A6A1URI3</accession>
<gene>
    <name evidence="2" type="ORF">CJ030_MR8G022070</name>
</gene>
<dbReference type="PANTHER" id="PTHR31348:SF4">
    <property type="entry name" value="PHYTOCHROME A-ASSOCIATED F-BOX PROTEIN"/>
    <property type="match status" value="1"/>
</dbReference>
<sequence>MTQGRNKSTETDNVFSRLSDDVVLNIFSKLEDDPRNWARLACVCTMFSSLIRTVCWRHKCSSTIPSVVSDLLSSSAAGSSSPPGGWAALHKLAVCCPGLLHSGVLLENSDFGLERELGPDENYRNACLIPSSNIQPPSTEPCASNIDDANSGSASSWSLFDDLYCDTIYDVSESQGAPLVIGGEEVVVDTGVGVDVVKVEQELSVSRRRRICRSMRSHLASGVWNLSREQGSKLLARQFRDDCLYICDWPGCVHIEEKRNYMLFRGIFKNFKRSRVWRTINDGNRSKIDVNCAFCACKATWDLHSAFCLRRVFGYHDDGEPVVRAYVCENGHVSGAWTDLPLYT</sequence>
<dbReference type="Gene3D" id="1.20.1280.50">
    <property type="match status" value="1"/>
</dbReference>
<dbReference type="OrthoDB" id="730977at2759"/>
<organism evidence="2 3">
    <name type="scientific">Morella rubra</name>
    <name type="common">Chinese bayberry</name>
    <dbReference type="NCBI Taxonomy" id="262757"/>
    <lineage>
        <taxon>Eukaryota</taxon>
        <taxon>Viridiplantae</taxon>
        <taxon>Streptophyta</taxon>
        <taxon>Embryophyta</taxon>
        <taxon>Tracheophyta</taxon>
        <taxon>Spermatophyta</taxon>
        <taxon>Magnoliopsida</taxon>
        <taxon>eudicotyledons</taxon>
        <taxon>Gunneridae</taxon>
        <taxon>Pentapetalae</taxon>
        <taxon>rosids</taxon>
        <taxon>fabids</taxon>
        <taxon>Fagales</taxon>
        <taxon>Myricaceae</taxon>
        <taxon>Morella</taxon>
    </lineage>
</organism>
<dbReference type="EMBL" id="RXIC02000026">
    <property type="protein sequence ID" value="KAB1202979.1"/>
    <property type="molecule type" value="Genomic_DNA"/>
</dbReference>
<keyword evidence="3" id="KW-1185">Reference proteome</keyword>
<dbReference type="Proteomes" id="UP000516437">
    <property type="component" value="Chromosome 8"/>
</dbReference>
<dbReference type="InterPro" id="IPR040267">
    <property type="entry name" value="EID1-like"/>
</dbReference>
<dbReference type="PANTHER" id="PTHR31348">
    <property type="entry name" value="EID1-LIKE F-BOX PROTEIN 2-RELATED"/>
    <property type="match status" value="1"/>
</dbReference>
<name>A0A6A1URI3_9ROSI</name>
<dbReference type="InterPro" id="IPR001810">
    <property type="entry name" value="F-box_dom"/>
</dbReference>
<protein>
    <submittedName>
        <fullName evidence="2">Phytochrome A-associated F-box protein</fullName>
    </submittedName>
</protein>
<evidence type="ECO:0000313" key="3">
    <source>
        <dbReference type="Proteomes" id="UP000516437"/>
    </source>
</evidence>
<proteinExistence type="predicted"/>
<evidence type="ECO:0000313" key="2">
    <source>
        <dbReference type="EMBL" id="KAB1202979.1"/>
    </source>
</evidence>
<evidence type="ECO:0000259" key="1">
    <source>
        <dbReference type="Pfam" id="PF00646"/>
    </source>
</evidence>
<dbReference type="Pfam" id="PF00646">
    <property type="entry name" value="F-box"/>
    <property type="match status" value="1"/>
</dbReference>